<gene>
    <name evidence="7" type="ORF">P5673_015988</name>
</gene>
<feature type="domain" description="Major facilitator superfamily (MFS) profile" evidence="6">
    <location>
        <begin position="39"/>
        <end position="473"/>
    </location>
</feature>
<dbReference type="InterPro" id="IPR011701">
    <property type="entry name" value="MFS"/>
</dbReference>
<feature type="transmembrane region" description="Helical" evidence="5">
    <location>
        <begin position="35"/>
        <end position="55"/>
    </location>
</feature>
<feature type="transmembrane region" description="Helical" evidence="5">
    <location>
        <begin position="158"/>
        <end position="186"/>
    </location>
</feature>
<dbReference type="GO" id="GO:0022857">
    <property type="term" value="F:transmembrane transporter activity"/>
    <property type="evidence" value="ECO:0007669"/>
    <property type="project" value="InterPro"/>
</dbReference>
<dbReference type="EMBL" id="JARQWQ010000034">
    <property type="protein sequence ID" value="KAK2560881.1"/>
    <property type="molecule type" value="Genomic_DNA"/>
</dbReference>
<accession>A0AAD9V4G0</accession>
<comment type="subcellular location">
    <subcellularLocation>
        <location evidence="1">Membrane</location>
        <topology evidence="1">Multi-pass membrane protein</topology>
    </subcellularLocation>
</comment>
<keyword evidence="3 5" id="KW-1133">Transmembrane helix</keyword>
<dbReference type="Proteomes" id="UP001249851">
    <property type="component" value="Unassembled WGS sequence"/>
</dbReference>
<feature type="transmembrane region" description="Helical" evidence="5">
    <location>
        <begin position="321"/>
        <end position="344"/>
    </location>
</feature>
<comment type="caution">
    <text evidence="7">The sequence shown here is derived from an EMBL/GenBank/DDBJ whole genome shotgun (WGS) entry which is preliminary data.</text>
</comment>
<dbReference type="PROSITE" id="PS50850">
    <property type="entry name" value="MFS"/>
    <property type="match status" value="1"/>
</dbReference>
<keyword evidence="4 5" id="KW-0472">Membrane</keyword>
<dbReference type="InterPro" id="IPR036259">
    <property type="entry name" value="MFS_trans_sf"/>
</dbReference>
<evidence type="ECO:0000313" key="8">
    <source>
        <dbReference type="Proteomes" id="UP001249851"/>
    </source>
</evidence>
<feature type="transmembrane region" description="Helical" evidence="5">
    <location>
        <begin position="409"/>
        <end position="433"/>
    </location>
</feature>
<feature type="transmembrane region" description="Helical" evidence="5">
    <location>
        <begin position="134"/>
        <end position="152"/>
    </location>
</feature>
<protein>
    <submittedName>
        <fullName evidence="7">Proton-coupled folate transporter</fullName>
    </submittedName>
</protein>
<keyword evidence="2 5" id="KW-0812">Transmembrane</keyword>
<dbReference type="AlphaFoldDB" id="A0AAD9V4G0"/>
<sequence>MESDIHCTMEDNPRKVRCICNSESNSWIINPQRPLTVEIIIFLYASGILLEIPVIQQYLYYKAREELKVAEINESETICNPNYQNSSDYSIDQKVSKKASQYILLFNVALTVPAMLTACFLGVWSDKRGRKGPLILASIGSSVSSLIILIAIHWKLDIFVFMIASGIAGLSGYYPTVTLAILAYVADTSKPQSRALKLGILEAITFICGTIVQFISGMWIKSHGYESVYLVILTAHLLNLLYIVIFLPESLPSELTTQNTPICSYDGIKPIFTVYLQKRVGRWVLLSLLVCAVLVYLTSFILQTLLVLYGKKAPLCWEESLIGYFSGTLLLSKAVGAVVGIALCSRLGISNFGATQLGTIFLIGSLVMIGFSRSTLEMFLGTILSFFSGVSQPCIRAEMSKLVNKEEQGALFAILASLESLCNFSSQLIFIPLYTWTVTKLKGEYVGGITFFINASLLLIPVVLIGIIQCHKPQSKRKEFSPLLDNENPVS</sequence>
<feature type="transmembrane region" description="Helical" evidence="5">
    <location>
        <begin position="228"/>
        <end position="247"/>
    </location>
</feature>
<feature type="transmembrane region" description="Helical" evidence="5">
    <location>
        <begin position="198"/>
        <end position="216"/>
    </location>
</feature>
<evidence type="ECO:0000256" key="5">
    <source>
        <dbReference type="SAM" id="Phobius"/>
    </source>
</evidence>
<evidence type="ECO:0000259" key="6">
    <source>
        <dbReference type="PROSITE" id="PS50850"/>
    </source>
</evidence>
<dbReference type="GO" id="GO:0016020">
    <property type="term" value="C:membrane"/>
    <property type="evidence" value="ECO:0007669"/>
    <property type="project" value="UniProtKB-SubCell"/>
</dbReference>
<evidence type="ECO:0000256" key="1">
    <source>
        <dbReference type="ARBA" id="ARBA00004141"/>
    </source>
</evidence>
<evidence type="ECO:0000256" key="3">
    <source>
        <dbReference type="ARBA" id="ARBA00022989"/>
    </source>
</evidence>
<feature type="transmembrane region" description="Helical" evidence="5">
    <location>
        <begin position="102"/>
        <end position="122"/>
    </location>
</feature>
<evidence type="ECO:0000313" key="7">
    <source>
        <dbReference type="EMBL" id="KAK2560881.1"/>
    </source>
</evidence>
<evidence type="ECO:0000256" key="4">
    <source>
        <dbReference type="ARBA" id="ARBA00023136"/>
    </source>
</evidence>
<dbReference type="SUPFAM" id="SSF103473">
    <property type="entry name" value="MFS general substrate transporter"/>
    <property type="match status" value="1"/>
</dbReference>
<organism evidence="7 8">
    <name type="scientific">Acropora cervicornis</name>
    <name type="common">Staghorn coral</name>
    <dbReference type="NCBI Taxonomy" id="6130"/>
    <lineage>
        <taxon>Eukaryota</taxon>
        <taxon>Metazoa</taxon>
        <taxon>Cnidaria</taxon>
        <taxon>Anthozoa</taxon>
        <taxon>Hexacorallia</taxon>
        <taxon>Scleractinia</taxon>
        <taxon>Astrocoeniina</taxon>
        <taxon>Acroporidae</taxon>
        <taxon>Acropora</taxon>
    </lineage>
</organism>
<reference evidence="7" key="1">
    <citation type="journal article" date="2023" name="G3 (Bethesda)">
        <title>Whole genome assembly and annotation of the endangered Caribbean coral Acropora cervicornis.</title>
        <authorList>
            <person name="Selwyn J.D."/>
            <person name="Vollmer S.V."/>
        </authorList>
    </citation>
    <scope>NUCLEOTIDE SEQUENCE</scope>
    <source>
        <strain evidence="7">K2</strain>
    </source>
</reference>
<feature type="transmembrane region" description="Helical" evidence="5">
    <location>
        <begin position="351"/>
        <end position="372"/>
    </location>
</feature>
<name>A0AAD9V4G0_ACRCE</name>
<dbReference type="Pfam" id="PF07690">
    <property type="entry name" value="MFS_1"/>
    <property type="match status" value="1"/>
</dbReference>
<dbReference type="Gene3D" id="1.20.1250.20">
    <property type="entry name" value="MFS general substrate transporter like domains"/>
    <property type="match status" value="1"/>
</dbReference>
<evidence type="ECO:0000256" key="2">
    <source>
        <dbReference type="ARBA" id="ARBA00022692"/>
    </source>
</evidence>
<proteinExistence type="predicted"/>
<dbReference type="PANTHER" id="PTHR23507">
    <property type="entry name" value="ZGC:174356"/>
    <property type="match status" value="1"/>
</dbReference>
<dbReference type="PANTHER" id="PTHR23507:SF1">
    <property type="entry name" value="FI18259P1-RELATED"/>
    <property type="match status" value="1"/>
</dbReference>
<keyword evidence="8" id="KW-1185">Reference proteome</keyword>
<feature type="transmembrane region" description="Helical" evidence="5">
    <location>
        <begin position="445"/>
        <end position="468"/>
    </location>
</feature>
<reference evidence="7" key="2">
    <citation type="journal article" date="2023" name="Science">
        <title>Genomic signatures of disease resistance in endangered staghorn corals.</title>
        <authorList>
            <person name="Vollmer S.V."/>
            <person name="Selwyn J.D."/>
            <person name="Despard B.A."/>
            <person name="Roesel C.L."/>
        </authorList>
    </citation>
    <scope>NUCLEOTIDE SEQUENCE</scope>
    <source>
        <strain evidence="7">K2</strain>
    </source>
</reference>
<feature type="transmembrane region" description="Helical" evidence="5">
    <location>
        <begin position="378"/>
        <end position="397"/>
    </location>
</feature>
<feature type="transmembrane region" description="Helical" evidence="5">
    <location>
        <begin position="283"/>
        <end position="309"/>
    </location>
</feature>
<dbReference type="InterPro" id="IPR020846">
    <property type="entry name" value="MFS_dom"/>
</dbReference>